<reference evidence="2 3" key="1">
    <citation type="journal article" date="2019" name="Commun. Biol.">
        <title>The bagworm genome reveals a unique fibroin gene that provides high tensile strength.</title>
        <authorList>
            <person name="Kono N."/>
            <person name="Nakamura H."/>
            <person name="Ohtoshi R."/>
            <person name="Tomita M."/>
            <person name="Numata K."/>
            <person name="Arakawa K."/>
        </authorList>
    </citation>
    <scope>NUCLEOTIDE SEQUENCE [LARGE SCALE GENOMIC DNA]</scope>
</reference>
<evidence type="ECO:0000256" key="1">
    <source>
        <dbReference type="SAM" id="MobiDB-lite"/>
    </source>
</evidence>
<dbReference type="Proteomes" id="UP000299102">
    <property type="component" value="Unassembled WGS sequence"/>
</dbReference>
<evidence type="ECO:0000313" key="2">
    <source>
        <dbReference type="EMBL" id="GBP40421.1"/>
    </source>
</evidence>
<evidence type="ECO:0000313" key="3">
    <source>
        <dbReference type="Proteomes" id="UP000299102"/>
    </source>
</evidence>
<comment type="caution">
    <text evidence="2">The sequence shown here is derived from an EMBL/GenBank/DDBJ whole genome shotgun (WGS) entry which is preliminary data.</text>
</comment>
<organism evidence="2 3">
    <name type="scientific">Eumeta variegata</name>
    <name type="common">Bagworm moth</name>
    <name type="synonym">Eumeta japonica</name>
    <dbReference type="NCBI Taxonomy" id="151549"/>
    <lineage>
        <taxon>Eukaryota</taxon>
        <taxon>Metazoa</taxon>
        <taxon>Ecdysozoa</taxon>
        <taxon>Arthropoda</taxon>
        <taxon>Hexapoda</taxon>
        <taxon>Insecta</taxon>
        <taxon>Pterygota</taxon>
        <taxon>Neoptera</taxon>
        <taxon>Endopterygota</taxon>
        <taxon>Lepidoptera</taxon>
        <taxon>Glossata</taxon>
        <taxon>Ditrysia</taxon>
        <taxon>Tineoidea</taxon>
        <taxon>Psychidae</taxon>
        <taxon>Oiketicinae</taxon>
        <taxon>Eumeta</taxon>
    </lineage>
</organism>
<feature type="region of interest" description="Disordered" evidence="1">
    <location>
        <begin position="1"/>
        <end position="41"/>
    </location>
</feature>
<accession>A0A4C1VP35</accession>
<protein>
    <submittedName>
        <fullName evidence="2">Uncharacterized protein</fullName>
    </submittedName>
</protein>
<dbReference type="EMBL" id="BGZK01000381">
    <property type="protein sequence ID" value="GBP40421.1"/>
    <property type="molecule type" value="Genomic_DNA"/>
</dbReference>
<sequence>MGPFSLRTKTRKGECGRPGEGGPAPEGENYFNKNPSRPEAAERSVYSVNTLSSVARRVELACLRADVTGPGRRQIAA</sequence>
<name>A0A4C1VP35_EUMVA</name>
<proteinExistence type="predicted"/>
<keyword evidence="3" id="KW-1185">Reference proteome</keyword>
<gene>
    <name evidence="2" type="ORF">EVAR_25273_1</name>
</gene>
<dbReference type="AlphaFoldDB" id="A0A4C1VP35"/>